<dbReference type="InterPro" id="IPR001633">
    <property type="entry name" value="EAL_dom"/>
</dbReference>
<gene>
    <name evidence="3" type="ORF">C7B43_05860</name>
</gene>
<feature type="domain" description="GGDEF" evidence="2">
    <location>
        <begin position="948"/>
        <end position="1067"/>
    </location>
</feature>
<dbReference type="Gene3D" id="3.30.450.40">
    <property type="match status" value="2"/>
</dbReference>
<sequence length="1068" mass="118945">MSTVANFRGEDLWPRWHHQSLLEAAFQPIVSLRDGVVLAYEGLSRPQLPEGQTIAVLDLMASAEQHDSLLTFDLLAFKQIIAAFRASRVSDSSVLFINILPKSLLTPVPFLLALQQSGLKPEQIVLEISERETIQEGDAKLREYLAPFRDMGIRIALDDMGSGYSGLTRLIELQPDFAKIDLTLVRDVDKNAIKFALLESTARFAKKTAATSLIAEGIETFAELYTLKEIGVEFGQGYLLGRPNQQFHSSLTSSDFKKNPSHKPSAAYQLDTLLTTTRQMVRGLVRGEGAYASLTALAKRLTGADVAVLFKIEGSHFRYVGSSERLTPSERQIFEDTAIRQTPSLYQAIVTRQPAVCQQKPLTEPRPWSDHFHLESAIAAPICDNLGCWGLLHVGYHEPNQIRSDTIHLVESITALFVLALGYSQKEEAISDQDMLGEPLFEAISSLAESADLEHLLAKTTSAALAVTGGHEGWIGILNENVLHCVRHDGESFDVPRQDLFDPETDDGKGPVGQVLQTRTACIIPNIMNEPSLSPWLSDMTEAGIQSAAGIPLISGNHLLGILKVYHSQIGGFTPGRVRRLYALSSLATALIERSIHFLQSNERIRRQSLLAQSLAQMGYSKSRQEIFSLLTTTLARYGPFPLVLVLKREGGLFVPVLQKADDNNARTLRLPYCDDHAFTKALRSGQSLYVKCGDHRQDSLTQFATTHGFPSYAVIPLGLPATAVVLFSRDDESLNPLLPELESFTRAMGQALSKNLLQNQIAEEQQQMDSMLEVLKDLPYIEHPRKLWERVAQILTEQIGIAGGWILDAENLLMPRFIFGNVPREIHSLPTSLRQRHTPFILSEAEIPLSLREEGIKSLLGFHLTFPEVHQDGFLLVVSRQIHGFSKHQRHLMEILVSFSMSIYKIIEMRQQQEHQAHTDPLTRLPNDMGIEEFYRELQDHDDGQDAEVGCVLLDIVGLANINHDLGESVGTHKLIELSQYLRRAVKQEGIAGRIGSDEFMLVYPQLNAHALEEEIHEIVSGAPLPLRWTAVHVSHPRDVPIQAVLKTAYFTLHHKGSGCLEILSRV</sequence>
<protein>
    <recommendedName>
        <fullName evidence="5">Diguanylate cyclase</fullName>
    </recommendedName>
</protein>
<dbReference type="Gene3D" id="3.20.20.450">
    <property type="entry name" value="EAL domain"/>
    <property type="match status" value="1"/>
</dbReference>
<dbReference type="PANTHER" id="PTHR33121:SF76">
    <property type="entry name" value="SIGNALING PROTEIN"/>
    <property type="match status" value="1"/>
</dbReference>
<evidence type="ECO:0000259" key="1">
    <source>
        <dbReference type="PROSITE" id="PS50883"/>
    </source>
</evidence>
<dbReference type="Pfam" id="PF13185">
    <property type="entry name" value="GAF_2"/>
    <property type="match status" value="1"/>
</dbReference>
<dbReference type="PROSITE" id="PS50883">
    <property type="entry name" value="EAL"/>
    <property type="match status" value="1"/>
</dbReference>
<dbReference type="Pfam" id="PF01590">
    <property type="entry name" value="GAF"/>
    <property type="match status" value="1"/>
</dbReference>
<dbReference type="SMART" id="SM00267">
    <property type="entry name" value="GGDEF"/>
    <property type="match status" value="1"/>
</dbReference>
<comment type="caution">
    <text evidence="3">The sequence shown here is derived from an EMBL/GenBank/DDBJ whole genome shotgun (WGS) entry which is preliminary data.</text>
</comment>
<dbReference type="SMART" id="SM00052">
    <property type="entry name" value="EAL"/>
    <property type="match status" value="1"/>
</dbReference>
<dbReference type="Pfam" id="PF00990">
    <property type="entry name" value="GGDEF"/>
    <property type="match status" value="1"/>
</dbReference>
<evidence type="ECO:0000259" key="2">
    <source>
        <dbReference type="PROSITE" id="PS50887"/>
    </source>
</evidence>
<evidence type="ECO:0000313" key="3">
    <source>
        <dbReference type="EMBL" id="PSR30410.1"/>
    </source>
</evidence>
<dbReference type="SUPFAM" id="SSF55073">
    <property type="entry name" value="Nucleotide cyclase"/>
    <property type="match status" value="1"/>
</dbReference>
<dbReference type="InterPro" id="IPR043128">
    <property type="entry name" value="Rev_trsase/Diguanyl_cyclase"/>
</dbReference>
<dbReference type="Pfam" id="PF00563">
    <property type="entry name" value="EAL"/>
    <property type="match status" value="1"/>
</dbReference>
<dbReference type="SMART" id="SM00065">
    <property type="entry name" value="GAF"/>
    <property type="match status" value="2"/>
</dbReference>
<dbReference type="InterPro" id="IPR029787">
    <property type="entry name" value="Nucleotide_cyclase"/>
</dbReference>
<dbReference type="Proteomes" id="UP000242699">
    <property type="component" value="Unassembled WGS sequence"/>
</dbReference>
<proteinExistence type="predicted"/>
<dbReference type="InterPro" id="IPR000160">
    <property type="entry name" value="GGDEF_dom"/>
</dbReference>
<dbReference type="PROSITE" id="PS50887">
    <property type="entry name" value="GGDEF"/>
    <property type="match status" value="1"/>
</dbReference>
<evidence type="ECO:0000313" key="4">
    <source>
        <dbReference type="Proteomes" id="UP000242699"/>
    </source>
</evidence>
<organism evidence="3 4">
    <name type="scientific">Sulfobacillus benefaciens</name>
    <dbReference type="NCBI Taxonomy" id="453960"/>
    <lineage>
        <taxon>Bacteria</taxon>
        <taxon>Bacillati</taxon>
        <taxon>Bacillota</taxon>
        <taxon>Clostridia</taxon>
        <taxon>Eubacteriales</taxon>
        <taxon>Clostridiales Family XVII. Incertae Sedis</taxon>
        <taxon>Sulfobacillus</taxon>
    </lineage>
</organism>
<feature type="domain" description="EAL" evidence="1">
    <location>
        <begin position="1"/>
        <end position="257"/>
    </location>
</feature>
<reference evidence="3 4" key="1">
    <citation type="journal article" date="2014" name="BMC Genomics">
        <title>Comparison of environmental and isolate Sulfobacillus genomes reveals diverse carbon, sulfur, nitrogen, and hydrogen metabolisms.</title>
        <authorList>
            <person name="Justice N.B."/>
            <person name="Norman A."/>
            <person name="Brown C.T."/>
            <person name="Singh A."/>
            <person name="Thomas B.C."/>
            <person name="Banfield J.F."/>
        </authorList>
    </citation>
    <scope>NUCLEOTIDE SEQUENCE [LARGE SCALE GENOMIC DNA]</scope>
    <source>
        <strain evidence="3">AMDSBA1</strain>
    </source>
</reference>
<evidence type="ECO:0008006" key="5">
    <source>
        <dbReference type="Google" id="ProtNLM"/>
    </source>
</evidence>
<dbReference type="NCBIfam" id="TIGR00254">
    <property type="entry name" value="GGDEF"/>
    <property type="match status" value="1"/>
</dbReference>
<dbReference type="SUPFAM" id="SSF141868">
    <property type="entry name" value="EAL domain-like"/>
    <property type="match status" value="1"/>
</dbReference>
<dbReference type="GO" id="GO:0071111">
    <property type="term" value="F:cyclic-guanylate-specific phosphodiesterase activity"/>
    <property type="evidence" value="ECO:0007669"/>
    <property type="project" value="InterPro"/>
</dbReference>
<dbReference type="InterPro" id="IPR050706">
    <property type="entry name" value="Cyclic-di-GMP_PDE-like"/>
</dbReference>
<dbReference type="AlphaFoldDB" id="A0A2T2X7C6"/>
<dbReference type="SUPFAM" id="SSF55781">
    <property type="entry name" value="GAF domain-like"/>
    <property type="match status" value="2"/>
</dbReference>
<accession>A0A2T2X7C6</accession>
<dbReference type="CDD" id="cd01948">
    <property type="entry name" value="EAL"/>
    <property type="match status" value="1"/>
</dbReference>
<dbReference type="InterPro" id="IPR035919">
    <property type="entry name" value="EAL_sf"/>
</dbReference>
<dbReference type="InterPro" id="IPR029016">
    <property type="entry name" value="GAF-like_dom_sf"/>
</dbReference>
<dbReference type="PANTHER" id="PTHR33121">
    <property type="entry name" value="CYCLIC DI-GMP PHOSPHODIESTERASE PDEF"/>
    <property type="match status" value="1"/>
</dbReference>
<dbReference type="Gene3D" id="3.30.70.270">
    <property type="match status" value="1"/>
</dbReference>
<dbReference type="InterPro" id="IPR003018">
    <property type="entry name" value="GAF"/>
</dbReference>
<dbReference type="EMBL" id="PXYT01000010">
    <property type="protein sequence ID" value="PSR30410.1"/>
    <property type="molecule type" value="Genomic_DNA"/>
</dbReference>
<name>A0A2T2X7C6_9FIRM</name>